<evidence type="ECO:0000313" key="2">
    <source>
        <dbReference type="Proteomes" id="UP000006772"/>
    </source>
</evidence>
<evidence type="ECO:0000313" key="1">
    <source>
        <dbReference type="EMBL" id="EOA06061.1"/>
    </source>
</evidence>
<reference evidence="1 2" key="1">
    <citation type="journal article" date="2013" name="Front. Microbiol.">
        <title>The genome of the endophytic bacterium H. frisingense GSF30(T) identifies diverse strategies in the Herbaspirillum genus to interact with plants.</title>
        <authorList>
            <person name="Straub D."/>
            <person name="Rothballer M."/>
            <person name="Hartmann A."/>
            <person name="Ludewig U."/>
        </authorList>
    </citation>
    <scope>NUCLEOTIDE SEQUENCE [LARGE SCALE GENOMIC DNA]</scope>
    <source>
        <strain evidence="1 2">GSF30</strain>
    </source>
</reference>
<gene>
    <name evidence="1" type="ORF">HFRIS_004453</name>
</gene>
<dbReference type="RefSeq" id="WP_006462045.1">
    <property type="nucleotide sequence ID" value="NZ_AEEC02000004.1"/>
</dbReference>
<protein>
    <submittedName>
        <fullName evidence="1">Uncharacterized protein</fullName>
    </submittedName>
</protein>
<accession>A0AAI9IH79</accession>
<dbReference type="EMBL" id="AEEC02000004">
    <property type="protein sequence ID" value="EOA06061.1"/>
    <property type="molecule type" value="Genomic_DNA"/>
</dbReference>
<sequence>MAAQYQTVLPDVKLLEAELEKTQRELQARHVVGNVDGVDDL</sequence>
<name>A0AAI9IH79_9BURK</name>
<proteinExistence type="predicted"/>
<dbReference type="Proteomes" id="UP000006772">
    <property type="component" value="Unassembled WGS sequence"/>
</dbReference>
<dbReference type="AlphaFoldDB" id="A0AAI9IH79"/>
<comment type="caution">
    <text evidence="1">The sequence shown here is derived from an EMBL/GenBank/DDBJ whole genome shotgun (WGS) entry which is preliminary data.</text>
</comment>
<organism evidence="1 2">
    <name type="scientific">Herbaspirillum frisingense GSF30</name>
    <dbReference type="NCBI Taxonomy" id="864073"/>
    <lineage>
        <taxon>Bacteria</taxon>
        <taxon>Pseudomonadati</taxon>
        <taxon>Pseudomonadota</taxon>
        <taxon>Betaproteobacteria</taxon>
        <taxon>Burkholderiales</taxon>
        <taxon>Oxalobacteraceae</taxon>
        <taxon>Herbaspirillum</taxon>
    </lineage>
</organism>